<evidence type="ECO:0000256" key="4">
    <source>
        <dbReference type="ARBA" id="ARBA00022989"/>
    </source>
</evidence>
<organism evidence="8">
    <name type="scientific">Schmidtea mediterranea</name>
    <name type="common">Freshwater planarian flatworm</name>
    <dbReference type="NCBI Taxonomy" id="79327"/>
    <lineage>
        <taxon>Eukaryota</taxon>
        <taxon>Metazoa</taxon>
        <taxon>Spiralia</taxon>
        <taxon>Lophotrochozoa</taxon>
        <taxon>Platyhelminthes</taxon>
        <taxon>Rhabditophora</taxon>
        <taxon>Seriata</taxon>
        <taxon>Tricladida</taxon>
        <taxon>Continenticola</taxon>
        <taxon>Geoplanoidea</taxon>
        <taxon>Dugesiidae</taxon>
        <taxon>Schmidtea</taxon>
    </lineage>
</organism>
<reference evidence="8" key="1">
    <citation type="journal article" date="2015" name="Elife">
        <title>Stem cells and fluid flow drive cyst formation in an invertebrate excretory organ.</title>
        <authorList>
            <person name="Thi-Kim Vu H."/>
            <person name="Rink J.C."/>
            <person name="McKinney S.A."/>
            <person name="McClain M."/>
            <person name="Lakshmanaperumal N."/>
            <person name="Alexander R."/>
            <person name="Sanchez Alvarado A."/>
        </authorList>
    </citation>
    <scope>NUCLEOTIDE SEQUENCE</scope>
</reference>
<gene>
    <name evidence="8" type="primary">slc39a-12</name>
</gene>
<dbReference type="GO" id="GO:0005886">
    <property type="term" value="C:plasma membrane"/>
    <property type="evidence" value="ECO:0007669"/>
    <property type="project" value="TreeGrafter"/>
</dbReference>
<feature type="transmembrane region" description="Helical" evidence="6">
    <location>
        <begin position="199"/>
        <end position="216"/>
    </location>
</feature>
<keyword evidence="3 6" id="KW-0812">Transmembrane</keyword>
<accession>A0A0H3YFM2</accession>
<evidence type="ECO:0000256" key="2">
    <source>
        <dbReference type="ARBA" id="ARBA00006939"/>
    </source>
</evidence>
<feature type="transmembrane region" description="Helical" evidence="6">
    <location>
        <begin position="157"/>
        <end position="179"/>
    </location>
</feature>
<evidence type="ECO:0000256" key="1">
    <source>
        <dbReference type="ARBA" id="ARBA00004141"/>
    </source>
</evidence>
<sequence length="416" mass="46322">MRHFSFVDLLAFFISLLMATESTRIDNEICFSKSSYDNFVDLFGNLFLNFSLQNAGDLMKNKLSKANFSTECLARRFVNSTPELQKSTFEGLIAMIVDKVIIPHCNIIKLNSPSHSKCNLSSLKMWVYGFISVTIINACAGLGILFIPLMNKKFYKVLMTFMISLAVGSLTGSALLILIPDAMQLAELQHGYPGYQVSYKYKATVVFGGVYMFFLLERFLKWIINKEVRTFNRANSLSHGSLNISRTPKPKLEIDQINSDNHLIVAPEMKTTLNNHCNNKPNNNEVIELNLNSTDIPKIKYIKKKPVAPVAWMIIFGDALHNFIDGLSIGAAFSHNTMTGISLSIAVICEELPHELGDFAILLNAGMNIKQALMWNMLSAATCYIGFIIGVILGETTSGSTWVFAVAGGMFLYINV</sequence>
<evidence type="ECO:0000313" key="8">
    <source>
        <dbReference type="EMBL" id="AKN21677.1"/>
    </source>
</evidence>
<dbReference type="InterPro" id="IPR003689">
    <property type="entry name" value="ZIP"/>
</dbReference>
<feature type="chain" id="PRO_5005204424" evidence="7">
    <location>
        <begin position="20"/>
        <end position="416"/>
    </location>
</feature>
<comment type="similarity">
    <text evidence="2">Belongs to the ZIP transporter (TC 2.A.5) family.</text>
</comment>
<dbReference type="InterPro" id="IPR050799">
    <property type="entry name" value="ZIP_Transporter"/>
</dbReference>
<feature type="transmembrane region" description="Helical" evidence="6">
    <location>
        <begin position="373"/>
        <end position="393"/>
    </location>
</feature>
<dbReference type="Pfam" id="PF02535">
    <property type="entry name" value="Zip"/>
    <property type="match status" value="1"/>
</dbReference>
<name>A0A0H3YFM2_SCHMD</name>
<proteinExistence type="evidence at transcript level"/>
<evidence type="ECO:0000256" key="7">
    <source>
        <dbReference type="SAM" id="SignalP"/>
    </source>
</evidence>
<keyword evidence="4 6" id="KW-1133">Transmembrane helix</keyword>
<dbReference type="PANTHER" id="PTHR12191:SF37">
    <property type="entry name" value="ZINC TRANSPORTER FOI"/>
    <property type="match status" value="1"/>
</dbReference>
<dbReference type="OrthoDB" id="200954at2759"/>
<dbReference type="GO" id="GO:0140410">
    <property type="term" value="F:monoatomic cation:bicarbonate symporter activity"/>
    <property type="evidence" value="ECO:0007669"/>
    <property type="project" value="TreeGrafter"/>
</dbReference>
<feature type="signal peptide" evidence="7">
    <location>
        <begin position="1"/>
        <end position="19"/>
    </location>
</feature>
<keyword evidence="7" id="KW-0732">Signal</keyword>
<keyword evidence="5 6" id="KW-0472">Membrane</keyword>
<feature type="transmembrane region" description="Helical" evidence="6">
    <location>
        <begin position="399"/>
        <end position="415"/>
    </location>
</feature>
<dbReference type="GO" id="GO:0005385">
    <property type="term" value="F:zinc ion transmembrane transporter activity"/>
    <property type="evidence" value="ECO:0007669"/>
    <property type="project" value="TreeGrafter"/>
</dbReference>
<dbReference type="AlphaFoldDB" id="A0A0H3YFM2"/>
<evidence type="ECO:0000256" key="6">
    <source>
        <dbReference type="SAM" id="Phobius"/>
    </source>
</evidence>
<feature type="transmembrane region" description="Helical" evidence="6">
    <location>
        <begin position="125"/>
        <end position="150"/>
    </location>
</feature>
<protein>
    <submittedName>
        <fullName evidence="8">Slc39a-12</fullName>
    </submittedName>
</protein>
<evidence type="ECO:0000256" key="5">
    <source>
        <dbReference type="ARBA" id="ARBA00023136"/>
    </source>
</evidence>
<dbReference type="PANTHER" id="PTHR12191">
    <property type="entry name" value="SOLUTE CARRIER FAMILY 39"/>
    <property type="match status" value="1"/>
</dbReference>
<dbReference type="GO" id="GO:0071578">
    <property type="term" value="P:zinc ion import across plasma membrane"/>
    <property type="evidence" value="ECO:0007669"/>
    <property type="project" value="TreeGrafter"/>
</dbReference>
<evidence type="ECO:0000256" key="3">
    <source>
        <dbReference type="ARBA" id="ARBA00022692"/>
    </source>
</evidence>
<dbReference type="EMBL" id="KT163727">
    <property type="protein sequence ID" value="AKN21677.1"/>
    <property type="molecule type" value="mRNA"/>
</dbReference>
<dbReference type="GO" id="GO:0030003">
    <property type="term" value="P:intracellular monoatomic cation homeostasis"/>
    <property type="evidence" value="ECO:0007669"/>
    <property type="project" value="TreeGrafter"/>
</dbReference>
<comment type="subcellular location">
    <subcellularLocation>
        <location evidence="1">Membrane</location>
        <topology evidence="1">Multi-pass membrane protein</topology>
    </subcellularLocation>
</comment>